<evidence type="ECO:0000256" key="5">
    <source>
        <dbReference type="ARBA" id="ARBA00022989"/>
    </source>
</evidence>
<evidence type="ECO:0000256" key="8">
    <source>
        <dbReference type="ARBA" id="ARBA00023186"/>
    </source>
</evidence>
<dbReference type="GO" id="GO:0005743">
    <property type="term" value="C:mitochondrial inner membrane"/>
    <property type="evidence" value="ECO:0007669"/>
    <property type="project" value="UniProtKB-SubCell"/>
</dbReference>
<dbReference type="STRING" id="2282107.A0A286UXJ4"/>
<evidence type="ECO:0000313" key="11">
    <source>
        <dbReference type="EMBL" id="PAV24306.1"/>
    </source>
</evidence>
<evidence type="ECO:0000256" key="10">
    <source>
        <dbReference type="SAM" id="MobiDB-lite"/>
    </source>
</evidence>
<evidence type="ECO:0000256" key="6">
    <source>
        <dbReference type="ARBA" id="ARBA00023128"/>
    </source>
</evidence>
<evidence type="ECO:0008006" key="13">
    <source>
        <dbReference type="Google" id="ProtNLM"/>
    </source>
</evidence>
<keyword evidence="4" id="KW-0999">Mitochondrion inner membrane</keyword>
<gene>
    <name evidence="11" type="ORF">PNOK_0137400</name>
</gene>
<evidence type="ECO:0000256" key="3">
    <source>
        <dbReference type="ARBA" id="ARBA00022692"/>
    </source>
</evidence>
<proteinExistence type="inferred from homology"/>
<evidence type="ECO:0000256" key="7">
    <source>
        <dbReference type="ARBA" id="ARBA00023136"/>
    </source>
</evidence>
<comment type="similarity">
    <text evidence="2">Belongs to the CBP4 family.</text>
</comment>
<keyword evidence="12" id="KW-1185">Reference proteome</keyword>
<keyword evidence="7" id="KW-0472">Membrane</keyword>
<keyword evidence="5" id="KW-1133">Transmembrane helix</keyword>
<organism evidence="11 12">
    <name type="scientific">Pyrrhoderma noxium</name>
    <dbReference type="NCBI Taxonomy" id="2282107"/>
    <lineage>
        <taxon>Eukaryota</taxon>
        <taxon>Fungi</taxon>
        <taxon>Dikarya</taxon>
        <taxon>Basidiomycota</taxon>
        <taxon>Agaricomycotina</taxon>
        <taxon>Agaricomycetes</taxon>
        <taxon>Hymenochaetales</taxon>
        <taxon>Hymenochaetaceae</taxon>
        <taxon>Pyrrhoderma</taxon>
    </lineage>
</organism>
<evidence type="ECO:0000313" key="12">
    <source>
        <dbReference type="Proteomes" id="UP000217199"/>
    </source>
</evidence>
<dbReference type="Pfam" id="PF07960">
    <property type="entry name" value="CBP4"/>
    <property type="match status" value="1"/>
</dbReference>
<dbReference type="OrthoDB" id="5576752at2759"/>
<keyword evidence="6" id="KW-0496">Mitochondrion</keyword>
<name>A0A286UXJ4_9AGAM</name>
<dbReference type="AlphaFoldDB" id="A0A286UXJ4"/>
<feature type="compositionally biased region" description="Low complexity" evidence="10">
    <location>
        <begin position="57"/>
        <end position="71"/>
    </location>
</feature>
<comment type="caution">
    <text evidence="11">The sequence shown here is derived from an EMBL/GenBank/DDBJ whole genome shotgun (WGS) entry which is preliminary data.</text>
</comment>
<evidence type="ECO:0000256" key="1">
    <source>
        <dbReference type="ARBA" id="ARBA00004434"/>
    </source>
</evidence>
<keyword evidence="8" id="KW-0143">Chaperone</keyword>
<evidence type="ECO:0000256" key="9">
    <source>
        <dbReference type="ARBA" id="ARBA00025413"/>
    </source>
</evidence>
<dbReference type="EMBL" id="NBII01000001">
    <property type="protein sequence ID" value="PAV24306.1"/>
    <property type="molecule type" value="Genomic_DNA"/>
</dbReference>
<comment type="subcellular location">
    <subcellularLocation>
        <location evidence="1">Mitochondrion inner membrane</location>
        <topology evidence="1">Single-pass membrane protein</topology>
    </subcellularLocation>
</comment>
<feature type="region of interest" description="Disordered" evidence="10">
    <location>
        <begin position="57"/>
        <end position="87"/>
    </location>
</feature>
<protein>
    <recommendedName>
        <fullName evidence="13">Assembly factor cbp4</fullName>
    </recommendedName>
</protein>
<sequence>MSGMPWVKLTATFAGFLGLGYVLMKAVTPTPEQLYDRMSPEIRRKVDASRAQRLAAEAAMQQQISAQTQAASGDPDSQKPVWAEQRK</sequence>
<dbReference type="InterPro" id="IPR012420">
    <property type="entry name" value="Cbp4"/>
</dbReference>
<dbReference type="Proteomes" id="UP000217199">
    <property type="component" value="Unassembled WGS sequence"/>
</dbReference>
<evidence type="ECO:0000256" key="4">
    <source>
        <dbReference type="ARBA" id="ARBA00022792"/>
    </source>
</evidence>
<evidence type="ECO:0000256" key="2">
    <source>
        <dbReference type="ARBA" id="ARBA00006780"/>
    </source>
</evidence>
<dbReference type="InParanoid" id="A0A286UXJ4"/>
<accession>A0A286UXJ4</accession>
<comment type="function">
    <text evidence="9">Essential for the assembly of ubiquinol-cytochrome c reductase. It has a direct effect on the correct occurrence of the Rieske protein, core 4, core 5 and apocytochrome b.</text>
</comment>
<reference evidence="11 12" key="1">
    <citation type="journal article" date="2017" name="Mol. Ecol.">
        <title>Comparative and population genomic landscape of Phellinus noxius: A hypervariable fungus causing root rot in trees.</title>
        <authorList>
            <person name="Chung C.L."/>
            <person name="Lee T.J."/>
            <person name="Akiba M."/>
            <person name="Lee H.H."/>
            <person name="Kuo T.H."/>
            <person name="Liu D."/>
            <person name="Ke H.M."/>
            <person name="Yokoi T."/>
            <person name="Roa M.B."/>
            <person name="Lu M.J."/>
            <person name="Chang Y.Y."/>
            <person name="Ann P.J."/>
            <person name="Tsai J.N."/>
            <person name="Chen C.Y."/>
            <person name="Tzean S.S."/>
            <person name="Ota Y."/>
            <person name="Hattori T."/>
            <person name="Sahashi N."/>
            <person name="Liou R.F."/>
            <person name="Kikuchi T."/>
            <person name="Tsai I.J."/>
        </authorList>
    </citation>
    <scope>NUCLEOTIDE SEQUENCE [LARGE SCALE GENOMIC DNA]</scope>
    <source>
        <strain evidence="11 12">FFPRI411160</strain>
    </source>
</reference>
<keyword evidence="3" id="KW-0812">Transmembrane</keyword>